<accession>A0ACC2ZXJ0</accession>
<proteinExistence type="predicted"/>
<dbReference type="Proteomes" id="UP001172386">
    <property type="component" value="Unassembled WGS sequence"/>
</dbReference>
<gene>
    <name evidence="1" type="ORF">H2198_008280</name>
</gene>
<evidence type="ECO:0000313" key="1">
    <source>
        <dbReference type="EMBL" id="KAJ9652457.1"/>
    </source>
</evidence>
<protein>
    <submittedName>
        <fullName evidence="1">Uncharacterized protein</fullName>
    </submittedName>
</protein>
<organism evidence="1 2">
    <name type="scientific">Neophaeococcomyces mojaviensis</name>
    <dbReference type="NCBI Taxonomy" id="3383035"/>
    <lineage>
        <taxon>Eukaryota</taxon>
        <taxon>Fungi</taxon>
        <taxon>Dikarya</taxon>
        <taxon>Ascomycota</taxon>
        <taxon>Pezizomycotina</taxon>
        <taxon>Eurotiomycetes</taxon>
        <taxon>Chaetothyriomycetidae</taxon>
        <taxon>Chaetothyriales</taxon>
        <taxon>Chaetothyriales incertae sedis</taxon>
        <taxon>Neophaeococcomyces</taxon>
    </lineage>
</organism>
<dbReference type="EMBL" id="JAPDRQ010000198">
    <property type="protein sequence ID" value="KAJ9652457.1"/>
    <property type="molecule type" value="Genomic_DNA"/>
</dbReference>
<comment type="caution">
    <text evidence="1">The sequence shown here is derived from an EMBL/GenBank/DDBJ whole genome shotgun (WGS) entry which is preliminary data.</text>
</comment>
<reference evidence="1" key="1">
    <citation type="submission" date="2022-10" db="EMBL/GenBank/DDBJ databases">
        <title>Culturing micro-colonial fungi from biological soil crusts in the Mojave desert and describing Neophaeococcomyces mojavensis, and introducing the new genera and species Taxawa tesnikishii.</title>
        <authorList>
            <person name="Kurbessoian T."/>
            <person name="Stajich J.E."/>
        </authorList>
    </citation>
    <scope>NUCLEOTIDE SEQUENCE</scope>
    <source>
        <strain evidence="1">JES_112</strain>
    </source>
</reference>
<sequence>MPLLTTTMMKTCTVAHLKFHFDFLVKARPNSKHHHKRISQVSNPERSSETEKMLFEEVKQSDPDIGVNKLIRTEALPVYKLRLIVGDNLSWQLKQYPFWNLQPFLRNAVVEMAIATYIDLPSCTNLFPQLKAVYQNSMGGIDFCLEKGGFDAVHLIEVFLNSTELEYSLTDVFLWCG</sequence>
<keyword evidence="2" id="KW-1185">Reference proteome</keyword>
<name>A0ACC2ZXJ0_9EURO</name>
<evidence type="ECO:0000313" key="2">
    <source>
        <dbReference type="Proteomes" id="UP001172386"/>
    </source>
</evidence>